<feature type="compositionally biased region" description="Basic and acidic residues" evidence="1">
    <location>
        <begin position="500"/>
        <end position="510"/>
    </location>
</feature>
<feature type="region of interest" description="Disordered" evidence="1">
    <location>
        <begin position="474"/>
        <end position="520"/>
    </location>
</feature>
<feature type="compositionally biased region" description="Basic residues" evidence="1">
    <location>
        <begin position="511"/>
        <end position="520"/>
    </location>
</feature>
<protein>
    <recommendedName>
        <fullName evidence="3">C2 domain-containing protein</fullName>
    </recommendedName>
</protein>
<accession>G0UAY3</accession>
<sequence length="520" mass="58428">MGEVLQLHVDVLRGRHYPQTEDDPCACSTFVRLLLYDNILKKMVAEPFETVLHEGTNAPFYNQGANFDIPAGMETVMFVVEVVETTRRPAPYVMFYGCHRIVTMAKGKREDTIVLVETNPVQFLERAQEEALRVVGDGLPCPVLSIRYYMQRQKNAEDEEVDEHADAILKQAPSLDGQCPLVPKDSQYVWVNFVCDQRWTESFHNALVQEWRKRPPIQYGKGTAAAGPQPKEAPKGTPNSKVKAVKDSAAPDPSISDIRDVVLKVWNCRRSHEVLTRLRLCGEAFCRGEKSLYFTRERELSFRLQRKERVYLIQEMVLSSLKVVGSSALRDVLDCLWIFYVTGQKRSPSDERVLSYEVRKRLKETAFGEGDKTILTSCFLQFLIPLLTQEDCDDIAAADTTAVTGGASPNDILNSIQSQPAGTLEASPGEMAFALALMESVGAMLDTITETEVVHALKAFEPVVFNAHKRIQKGENRAINQKPTPNSATWRSKASYKPGDGIKIDHLDRLGHRKKSAQPR</sequence>
<feature type="region of interest" description="Disordered" evidence="1">
    <location>
        <begin position="218"/>
        <end position="251"/>
    </location>
</feature>
<evidence type="ECO:0000256" key="1">
    <source>
        <dbReference type="SAM" id="MobiDB-lite"/>
    </source>
</evidence>
<dbReference type="VEuPathDB" id="TriTrypDB:TvY486_1104540"/>
<organism evidence="2">
    <name type="scientific">Trypanosoma vivax (strain Y486)</name>
    <dbReference type="NCBI Taxonomy" id="1055687"/>
    <lineage>
        <taxon>Eukaryota</taxon>
        <taxon>Discoba</taxon>
        <taxon>Euglenozoa</taxon>
        <taxon>Kinetoplastea</taxon>
        <taxon>Metakinetoplastina</taxon>
        <taxon>Trypanosomatida</taxon>
        <taxon>Trypanosomatidae</taxon>
        <taxon>Trypanosoma</taxon>
        <taxon>Duttonella</taxon>
    </lineage>
</organism>
<evidence type="ECO:0008006" key="3">
    <source>
        <dbReference type="Google" id="ProtNLM"/>
    </source>
</evidence>
<dbReference type="AlphaFoldDB" id="G0UAY3"/>
<proteinExistence type="predicted"/>
<feature type="compositionally biased region" description="Polar residues" evidence="1">
    <location>
        <begin position="478"/>
        <end position="492"/>
    </location>
</feature>
<gene>
    <name evidence="2" type="ORF">TVY486_1104540</name>
</gene>
<dbReference type="OMA" id="TNKKERC"/>
<name>G0UAY3_TRYVY</name>
<dbReference type="EMBL" id="HE573027">
    <property type="protein sequence ID" value="CCC52970.1"/>
    <property type="molecule type" value="Genomic_DNA"/>
</dbReference>
<evidence type="ECO:0000313" key="2">
    <source>
        <dbReference type="EMBL" id="CCC52970.1"/>
    </source>
</evidence>
<reference evidence="2" key="1">
    <citation type="journal article" date="2012" name="Proc. Natl. Acad. Sci. U.S.A.">
        <title>Antigenic diversity is generated by distinct evolutionary mechanisms in African trypanosome species.</title>
        <authorList>
            <person name="Jackson A.P."/>
            <person name="Berry A."/>
            <person name="Aslett M."/>
            <person name="Allison H.C."/>
            <person name="Burton P."/>
            <person name="Vavrova-Anderson J."/>
            <person name="Brown R."/>
            <person name="Browne H."/>
            <person name="Corton N."/>
            <person name="Hauser H."/>
            <person name="Gamble J."/>
            <person name="Gilderthorp R."/>
            <person name="Marcello L."/>
            <person name="McQuillan J."/>
            <person name="Otto T.D."/>
            <person name="Quail M.A."/>
            <person name="Sanders M.J."/>
            <person name="van Tonder A."/>
            <person name="Ginger M.L."/>
            <person name="Field M.C."/>
            <person name="Barry J.D."/>
            <person name="Hertz-Fowler C."/>
            <person name="Berriman M."/>
        </authorList>
    </citation>
    <scope>NUCLEOTIDE SEQUENCE</scope>
    <source>
        <strain evidence="2">Y486</strain>
    </source>
</reference>